<name>A0A4S8SU18_AURPU</name>
<evidence type="ECO:0000256" key="1">
    <source>
        <dbReference type="SAM" id="MobiDB-lite"/>
    </source>
</evidence>
<accession>A0A4S8SU18</accession>
<dbReference type="PANTHER" id="PTHR43721">
    <property type="entry name" value="ELONGATION FACTOR TU-RELATED"/>
    <property type="match status" value="1"/>
</dbReference>
<dbReference type="AlphaFoldDB" id="A0A4S8SU18"/>
<organism evidence="3 5">
    <name type="scientific">Aureobasidium pullulans</name>
    <name type="common">Black yeast</name>
    <name type="synonym">Pullularia pullulans</name>
    <dbReference type="NCBI Taxonomy" id="5580"/>
    <lineage>
        <taxon>Eukaryota</taxon>
        <taxon>Fungi</taxon>
        <taxon>Dikarya</taxon>
        <taxon>Ascomycota</taxon>
        <taxon>Pezizomycotina</taxon>
        <taxon>Dothideomycetes</taxon>
        <taxon>Dothideomycetidae</taxon>
        <taxon>Dothideales</taxon>
        <taxon>Saccotheciaceae</taxon>
        <taxon>Aureobasidium</taxon>
    </lineage>
</organism>
<feature type="compositionally biased region" description="Polar residues" evidence="1">
    <location>
        <begin position="101"/>
        <end position="121"/>
    </location>
</feature>
<dbReference type="Proteomes" id="UP000308802">
    <property type="component" value="Unassembled WGS sequence"/>
</dbReference>
<dbReference type="EMBL" id="QZAO01000029">
    <property type="protein sequence ID" value="THW78016.1"/>
    <property type="molecule type" value="Genomic_DNA"/>
</dbReference>
<sequence length="859" mass="92369">MESIFSFETEIPRVSSPWLKQLESLKSTTTPPPRNGDFVTNSEPTAYLDGAGNVTRLEAEPQDGPVEYKLHLLLRPRRNYTYMNTVTQISGSKHSKYNGPARTTSETALPATSSSSSVTHNTRQDRFQHLTNQLLWRLQQSAPNHTASASLNTHFLVPQLPEDTAELQAPSKLGPLLHSLKESEGALYEIGVSDDGTLVGLAEDEMQDSLNNLRAMAATLGCVVEILRMVKVGHCSYTEQVDEKSPPRTVERNSDLFVAEALVKPYLGPDVGNGSGTADSMSTEHLVAEKESVKQLRISLTGATASGKSSLLGTLSTTTLDDGRGLSRMSMLKHQHEITSGITSSVTQELIGYNPAPTGDIQVINYATQGVNTWVDMHIASVDGRLVCIADSAGHPRYRRTTVRGLVGWKPHWVLLCVPADDEERISSKVGSTPPSSVALGPAAGDVDLSAAHLDLCLRLQLPLVVTITKLDLASKTGLRATLAKLLSILKSAGRKPLIIPNSPGNISVEELQSFSEQKSTGIRKTIDSLFDDPLSAVPIILTSANQGAGFDNLHAVLNELPIPDHREDLPSHEEAIDSLFHVEDIYNKAQDPNTIILSGHLGRGTIATGQGFFLGPCSLSGGDDSEDSDTQQRPRLGQALPTSRSFPGALKTPSTLHSLSKASGQEWRRVKIASIRNLRLPVSTLHSTQAGTIGIELADDTTLDTWDKIKVRRGMILCNKPATSTSTIVAQFKRDDLGTLAVGSQVVLYLASVRSSARILSCRTPEASELLDEDLDAVDEGHGSQDGNSFDRAVAGAVTHQFLQVTFHLESTKEYVEVGTKTLVMPGGGPGLFGGTERGEKGAAGLEGFVGRVVEVLH</sequence>
<dbReference type="Pfam" id="PF00009">
    <property type="entry name" value="GTP_EFTU"/>
    <property type="match status" value="1"/>
</dbReference>
<comment type="caution">
    <text evidence="3">The sequence shown here is derived from an EMBL/GenBank/DDBJ whole genome shotgun (WGS) entry which is preliminary data.</text>
</comment>
<feature type="region of interest" description="Disordered" evidence="1">
    <location>
        <begin position="619"/>
        <end position="658"/>
    </location>
</feature>
<evidence type="ECO:0000313" key="5">
    <source>
        <dbReference type="Proteomes" id="UP000304951"/>
    </source>
</evidence>
<dbReference type="GO" id="GO:0003746">
    <property type="term" value="F:translation elongation factor activity"/>
    <property type="evidence" value="ECO:0007669"/>
    <property type="project" value="TreeGrafter"/>
</dbReference>
<feature type="region of interest" description="Disordered" evidence="1">
    <location>
        <begin position="91"/>
        <end position="122"/>
    </location>
</feature>
<dbReference type="InterPro" id="IPR050055">
    <property type="entry name" value="EF-Tu_GTPase"/>
</dbReference>
<dbReference type="PANTHER" id="PTHR43721:SF30">
    <property type="entry name" value="TR-TYPE G DOMAIN-CONTAINING PROTEIN"/>
    <property type="match status" value="1"/>
</dbReference>
<evidence type="ECO:0000313" key="4">
    <source>
        <dbReference type="EMBL" id="THW78016.1"/>
    </source>
</evidence>
<feature type="domain" description="Tr-type G" evidence="2">
    <location>
        <begin position="297"/>
        <end position="559"/>
    </location>
</feature>
<evidence type="ECO:0000313" key="3">
    <source>
        <dbReference type="EMBL" id="THV74667.1"/>
    </source>
</evidence>
<dbReference type="Gene3D" id="3.40.50.300">
    <property type="entry name" value="P-loop containing nucleotide triphosphate hydrolases"/>
    <property type="match status" value="1"/>
</dbReference>
<dbReference type="InterPro" id="IPR027417">
    <property type="entry name" value="P-loop_NTPase"/>
</dbReference>
<dbReference type="GO" id="GO:0005525">
    <property type="term" value="F:GTP binding"/>
    <property type="evidence" value="ECO:0007669"/>
    <property type="project" value="InterPro"/>
</dbReference>
<dbReference type="EMBL" id="QZAF01000056">
    <property type="protein sequence ID" value="THV74667.1"/>
    <property type="molecule type" value="Genomic_DNA"/>
</dbReference>
<gene>
    <name evidence="4" type="ORF">D6D19_01794</name>
    <name evidence="3" type="ORF">D6D28_02387</name>
</gene>
<protein>
    <recommendedName>
        <fullName evidence="2">Tr-type G domain-containing protein</fullName>
    </recommendedName>
</protein>
<reference evidence="5 6" key="1">
    <citation type="submission" date="2018-10" db="EMBL/GenBank/DDBJ databases">
        <title>Fifty Aureobasidium pullulans genomes reveal a recombining polyextremotolerant generalist.</title>
        <authorList>
            <person name="Gostincar C."/>
            <person name="Turk M."/>
            <person name="Zajc J."/>
            <person name="Gunde-Cimerman N."/>
        </authorList>
    </citation>
    <scope>NUCLEOTIDE SEQUENCE [LARGE SCALE GENOMIC DNA]</scope>
    <source>
        <strain evidence="4 6">EXF-10659</strain>
        <strain evidence="3 5">EXF-11900</strain>
    </source>
</reference>
<dbReference type="SUPFAM" id="SSF52540">
    <property type="entry name" value="P-loop containing nucleoside triphosphate hydrolases"/>
    <property type="match status" value="1"/>
</dbReference>
<proteinExistence type="predicted"/>
<dbReference type="GO" id="GO:0003924">
    <property type="term" value="F:GTPase activity"/>
    <property type="evidence" value="ECO:0007669"/>
    <property type="project" value="InterPro"/>
</dbReference>
<evidence type="ECO:0000313" key="6">
    <source>
        <dbReference type="Proteomes" id="UP000308802"/>
    </source>
</evidence>
<dbReference type="Proteomes" id="UP000304951">
    <property type="component" value="Unassembled WGS sequence"/>
</dbReference>
<evidence type="ECO:0000259" key="2">
    <source>
        <dbReference type="Pfam" id="PF00009"/>
    </source>
</evidence>
<dbReference type="InterPro" id="IPR000795">
    <property type="entry name" value="T_Tr_GTP-bd_dom"/>
</dbReference>
<feature type="region of interest" description="Disordered" evidence="1">
    <location>
        <begin position="24"/>
        <end position="47"/>
    </location>
</feature>